<dbReference type="GO" id="GO:0050660">
    <property type="term" value="F:flavin adenine dinucleotide binding"/>
    <property type="evidence" value="ECO:0007669"/>
    <property type="project" value="TreeGrafter"/>
</dbReference>
<evidence type="ECO:0000313" key="3">
    <source>
        <dbReference type="EMBL" id="MDG6780584.1"/>
    </source>
</evidence>
<proteinExistence type="predicted"/>
<sequence length="391" mass="42172">MPNTTPSSTAPSRDLQNDAPGSDTVDVDAHSDVLIIGGGQAALSSAYFLHRFGLGDRYQMLDHAPGPGGAWQFRWPTLTLATANRVHDLPGWGIVEALGLDCDQLPAATAVPEYFGRYEEKFGLNVRRPVHVRSVRRNGEGFRVELADGRSLTTNVIINATGTWDRPFIPHLPGAADFRGRQLHTHDYRSPAEFAGKRVLVVGAGISAIQLLIEIAREAPDVETFWCSRREPVFNTEPFTPEQGREAVARVERRVRAGLPPTSVVSVTGLALTPAIAAAQRDGILSWRPMFTRITETGVCWDCGPAGGDHLDLDVIFWNTGFRSSLDHLAPLRLRAPGGGITMTGRLATVVEADPRIQLIGYGPSASTIGANRAGREAARVAADLLGVASH</sequence>
<dbReference type="GO" id="GO:0004497">
    <property type="term" value="F:monooxygenase activity"/>
    <property type="evidence" value="ECO:0007669"/>
    <property type="project" value="TreeGrafter"/>
</dbReference>
<dbReference type="PRINTS" id="PR00469">
    <property type="entry name" value="PNDRDTASEII"/>
</dbReference>
<dbReference type="AlphaFoldDB" id="A0AAW6R594"/>
<gene>
    <name evidence="3" type="ORF">QBL07_07020</name>
</gene>
<dbReference type="EMBL" id="JARUXG010000002">
    <property type="protein sequence ID" value="MDG6780584.1"/>
    <property type="molecule type" value="Genomic_DNA"/>
</dbReference>
<evidence type="ECO:0000256" key="2">
    <source>
        <dbReference type="SAM" id="MobiDB-lite"/>
    </source>
</evidence>
<dbReference type="InterPro" id="IPR050982">
    <property type="entry name" value="Auxin_biosynth/cation_transpt"/>
</dbReference>
<dbReference type="PANTHER" id="PTHR43539:SF78">
    <property type="entry name" value="FLAVIN-CONTAINING MONOOXYGENASE"/>
    <property type="match status" value="1"/>
</dbReference>
<feature type="region of interest" description="Disordered" evidence="2">
    <location>
        <begin position="1"/>
        <end position="23"/>
    </location>
</feature>
<organism evidence="3">
    <name type="scientific">Gordonia rubripertincta</name>
    <name type="common">Rhodococcus corallinus</name>
    <dbReference type="NCBI Taxonomy" id="36822"/>
    <lineage>
        <taxon>Bacteria</taxon>
        <taxon>Bacillati</taxon>
        <taxon>Actinomycetota</taxon>
        <taxon>Actinomycetes</taxon>
        <taxon>Mycobacteriales</taxon>
        <taxon>Gordoniaceae</taxon>
        <taxon>Gordonia</taxon>
    </lineage>
</organism>
<dbReference type="RefSeq" id="WP_005200930.1">
    <property type="nucleotide sequence ID" value="NZ_CP136136.1"/>
</dbReference>
<name>A0AAW6R594_GORRU</name>
<comment type="caution">
    <text evidence="3">The sequence shown here is derived from an EMBL/GenBank/DDBJ whole genome shotgun (WGS) entry which is preliminary data.</text>
</comment>
<protein>
    <submittedName>
        <fullName evidence="3">NAD(P)-binding domain-containing protein</fullName>
    </submittedName>
</protein>
<accession>A0AAW6R594</accession>
<dbReference type="Pfam" id="PF13738">
    <property type="entry name" value="Pyr_redox_3"/>
    <property type="match status" value="1"/>
</dbReference>
<dbReference type="Gene3D" id="3.50.50.60">
    <property type="entry name" value="FAD/NAD(P)-binding domain"/>
    <property type="match status" value="1"/>
</dbReference>
<keyword evidence="1" id="KW-0560">Oxidoreductase</keyword>
<dbReference type="SUPFAM" id="SSF51905">
    <property type="entry name" value="FAD/NAD(P)-binding domain"/>
    <property type="match status" value="2"/>
</dbReference>
<evidence type="ECO:0000256" key="1">
    <source>
        <dbReference type="ARBA" id="ARBA00023002"/>
    </source>
</evidence>
<dbReference type="PANTHER" id="PTHR43539">
    <property type="entry name" value="FLAVIN-BINDING MONOOXYGENASE-LIKE PROTEIN (AFU_ORTHOLOGUE AFUA_4G09220)"/>
    <property type="match status" value="1"/>
</dbReference>
<dbReference type="InterPro" id="IPR036188">
    <property type="entry name" value="FAD/NAD-bd_sf"/>
</dbReference>
<feature type="compositionally biased region" description="Polar residues" evidence="2">
    <location>
        <begin position="1"/>
        <end position="11"/>
    </location>
</feature>
<reference evidence="3" key="1">
    <citation type="submission" date="2023-04" db="EMBL/GenBank/DDBJ databases">
        <title>Characterization and analysis of the complete genome of Gordonia rubripertincta 112, the degrader of aromatic and aliphatic compounds.</title>
        <authorList>
            <person name="Frantsuzova E."/>
            <person name="Bogun A."/>
            <person name="Delegan Y."/>
        </authorList>
    </citation>
    <scope>NUCLEOTIDE SEQUENCE</scope>
    <source>
        <strain evidence="3">112</strain>
    </source>
</reference>